<dbReference type="Proteomes" id="UP000325313">
    <property type="component" value="Unassembled WGS sequence"/>
</dbReference>
<feature type="region of interest" description="Disordered" evidence="1">
    <location>
        <begin position="1"/>
        <end position="54"/>
    </location>
</feature>
<dbReference type="AlphaFoldDB" id="A0A5B0R5I0"/>
<organism evidence="2 3">
    <name type="scientific">Puccinia graminis f. sp. tritici</name>
    <dbReference type="NCBI Taxonomy" id="56615"/>
    <lineage>
        <taxon>Eukaryota</taxon>
        <taxon>Fungi</taxon>
        <taxon>Dikarya</taxon>
        <taxon>Basidiomycota</taxon>
        <taxon>Pucciniomycotina</taxon>
        <taxon>Pucciniomycetes</taxon>
        <taxon>Pucciniales</taxon>
        <taxon>Pucciniaceae</taxon>
        <taxon>Puccinia</taxon>
    </lineage>
</organism>
<accession>A0A5B0R5I0</accession>
<evidence type="ECO:0000256" key="1">
    <source>
        <dbReference type="SAM" id="MobiDB-lite"/>
    </source>
</evidence>
<feature type="region of interest" description="Disordered" evidence="1">
    <location>
        <begin position="72"/>
        <end position="104"/>
    </location>
</feature>
<gene>
    <name evidence="2" type="ORF">PGTUg99_013831</name>
</gene>
<evidence type="ECO:0000313" key="3">
    <source>
        <dbReference type="Proteomes" id="UP000325313"/>
    </source>
</evidence>
<sequence length="104" mass="10603">MLSTEDALFDGATVPSSPGAAGAPGSRVGPSGVLPGYANMTTGSGGRHAERWGLEAPPWPHDGWHLVLAPAHTKRASEGRRRQRTERLALPGAPGPGTPGHPAG</sequence>
<dbReference type="EMBL" id="VDEP01000241">
    <property type="protein sequence ID" value="KAA1120770.1"/>
    <property type="molecule type" value="Genomic_DNA"/>
</dbReference>
<reference evidence="2 3" key="1">
    <citation type="submission" date="2019-05" db="EMBL/GenBank/DDBJ databases">
        <title>Emergence of the Ug99 lineage of the wheat stem rust pathogen through somatic hybridization.</title>
        <authorList>
            <person name="Li F."/>
            <person name="Upadhyaya N.M."/>
            <person name="Sperschneider J."/>
            <person name="Matny O."/>
            <person name="Nguyen-Phuc H."/>
            <person name="Mago R."/>
            <person name="Raley C."/>
            <person name="Miller M.E."/>
            <person name="Silverstein K.A.T."/>
            <person name="Henningsen E."/>
            <person name="Hirsch C.D."/>
            <person name="Visser B."/>
            <person name="Pretorius Z.A."/>
            <person name="Steffenson B.J."/>
            <person name="Schwessinger B."/>
            <person name="Dodds P.N."/>
            <person name="Figueroa M."/>
        </authorList>
    </citation>
    <scope>NUCLEOTIDE SEQUENCE [LARGE SCALE GENOMIC DNA]</scope>
    <source>
        <strain evidence="2 3">Ug99</strain>
    </source>
</reference>
<feature type="compositionally biased region" description="Low complexity" evidence="1">
    <location>
        <begin position="11"/>
        <end position="33"/>
    </location>
</feature>
<comment type="caution">
    <text evidence="2">The sequence shown here is derived from an EMBL/GenBank/DDBJ whole genome shotgun (WGS) entry which is preliminary data.</text>
</comment>
<proteinExistence type="predicted"/>
<feature type="compositionally biased region" description="Pro residues" evidence="1">
    <location>
        <begin position="93"/>
        <end position="104"/>
    </location>
</feature>
<evidence type="ECO:0000313" key="2">
    <source>
        <dbReference type="EMBL" id="KAA1120770.1"/>
    </source>
</evidence>
<protein>
    <submittedName>
        <fullName evidence="2">Uncharacterized protein</fullName>
    </submittedName>
</protein>
<name>A0A5B0R5I0_PUCGR</name>